<keyword evidence="2" id="KW-1185">Reference proteome</keyword>
<dbReference type="EMBL" id="JAAAPK010000020">
    <property type="protein sequence ID" value="NBC46276.1"/>
    <property type="molecule type" value="Genomic_DNA"/>
</dbReference>
<dbReference type="AlphaFoldDB" id="A0A7X5BUE7"/>
<dbReference type="Gene3D" id="2.130.10.10">
    <property type="entry name" value="YVTN repeat-like/Quinoprotein amine dehydrogenase"/>
    <property type="match status" value="1"/>
</dbReference>
<dbReference type="InterPro" id="IPR015943">
    <property type="entry name" value="WD40/YVTN_repeat-like_dom_sf"/>
</dbReference>
<dbReference type="InterPro" id="IPR017549">
    <property type="entry name" value="APMV_L690"/>
</dbReference>
<organism evidence="1 2">
    <name type="scientific">Corallococcus exiguus</name>
    <dbReference type="NCBI Taxonomy" id="83462"/>
    <lineage>
        <taxon>Bacteria</taxon>
        <taxon>Pseudomonadati</taxon>
        <taxon>Myxococcota</taxon>
        <taxon>Myxococcia</taxon>
        <taxon>Myxococcales</taxon>
        <taxon>Cystobacterineae</taxon>
        <taxon>Myxococcaceae</taxon>
        <taxon>Corallococcus</taxon>
    </lineage>
</organism>
<reference evidence="1 2" key="1">
    <citation type="submission" date="2020-01" db="EMBL/GenBank/DDBJ databases">
        <title>The draft genome sequence of Corallococcus exiguus DSM 14696.</title>
        <authorList>
            <person name="Zhang X."/>
            <person name="Zhu H."/>
        </authorList>
    </citation>
    <scope>NUCLEOTIDE SEQUENCE [LARGE SCALE GENOMIC DNA]</scope>
    <source>
        <strain evidence="1 2">DSM 14696</strain>
    </source>
</reference>
<name>A0A7X5BUE7_9BACT</name>
<comment type="caution">
    <text evidence="1">The sequence shown here is derived from an EMBL/GenBank/DDBJ whole genome shotgun (WGS) entry which is preliminary data.</text>
</comment>
<protein>
    <submittedName>
        <fullName evidence="1">TIGR03118 family protein</fullName>
    </submittedName>
</protein>
<evidence type="ECO:0000313" key="2">
    <source>
        <dbReference type="Proteomes" id="UP000537825"/>
    </source>
</evidence>
<dbReference type="Proteomes" id="UP000537825">
    <property type="component" value="Unassembled WGS sequence"/>
</dbReference>
<dbReference type="SUPFAM" id="SSF75011">
    <property type="entry name" value="3-carboxy-cis,cis-mucoante lactonizing enzyme"/>
    <property type="match status" value="1"/>
</dbReference>
<proteinExistence type="predicted"/>
<evidence type="ECO:0000313" key="1">
    <source>
        <dbReference type="EMBL" id="NBC46276.1"/>
    </source>
</evidence>
<dbReference type="NCBIfam" id="TIGR03118">
    <property type="entry name" value="PEPCTERM_chp_1"/>
    <property type="match status" value="1"/>
</dbReference>
<gene>
    <name evidence="1" type="ORF">GTZ93_41465</name>
</gene>
<sequence>MKTTSIRELGRRCGGYVLGLSLAVVALPGAAIAQAPGGLPNTYTQRNLVSDGSAAAEHPDPNLINSWGLAFNPFGAAWVADNGTGVSTLYDGDGNAQSLVVTIPVPTGATAPSSPTGVVFNGSEGFVVTSGSASGAARFIFVTEQGVVAGWSPLAAPANAILTVDNSGSNAIYKGVALANNGTAAYLYATDFHNGKVDVFDSNFAPATLSGNFTDPNLPAGFAPFGIQNINGDLYVSYAQQDDERKDDVHGAGLGYVNVFDSNGNLIRRLISAGSLNAPWGMAVAPASFGRFAGRLLVGNFGDGTINAFDTVTGTLDAQLQGTNGKPIVIDGLWALAFGNGLMNQPTRTLFFTAGPAEESQGLYGRLDVATPGATRVPSRPTR</sequence>
<dbReference type="RefSeq" id="WP_139918535.1">
    <property type="nucleotide sequence ID" value="NZ_CBCSLE010000085.1"/>
</dbReference>
<accession>A0A7X5BUE7</accession>